<reference evidence="2" key="1">
    <citation type="submission" date="2019-03" db="EMBL/GenBank/DDBJ databases">
        <title>Afifella sp. nov., isolated from activated sludge.</title>
        <authorList>
            <person name="Li Q."/>
            <person name="Liu Y."/>
        </authorList>
    </citation>
    <scope>NUCLEOTIDE SEQUENCE</scope>
    <source>
        <strain evidence="2">L72</strain>
    </source>
</reference>
<dbReference type="RefSeq" id="WP_161142650.1">
    <property type="nucleotide sequence ID" value="NZ_SPKJ01000151.1"/>
</dbReference>
<evidence type="ECO:0000256" key="1">
    <source>
        <dbReference type="SAM" id="MobiDB-lite"/>
    </source>
</evidence>
<evidence type="ECO:0008006" key="4">
    <source>
        <dbReference type="Google" id="ProtNLM"/>
    </source>
</evidence>
<organism evidence="2 3">
    <name type="scientific">Propylenella binzhouense</name>
    <dbReference type="NCBI Taxonomy" id="2555902"/>
    <lineage>
        <taxon>Bacteria</taxon>
        <taxon>Pseudomonadati</taxon>
        <taxon>Pseudomonadota</taxon>
        <taxon>Alphaproteobacteria</taxon>
        <taxon>Hyphomicrobiales</taxon>
        <taxon>Propylenellaceae</taxon>
        <taxon>Propylenella</taxon>
    </lineage>
</organism>
<accession>A0A964T9F9</accession>
<gene>
    <name evidence="2" type="ORF">E4O86_21695</name>
</gene>
<protein>
    <recommendedName>
        <fullName evidence="4">DUF5343 domain-containing protein</fullName>
    </recommendedName>
</protein>
<feature type="region of interest" description="Disordered" evidence="1">
    <location>
        <begin position="151"/>
        <end position="197"/>
    </location>
</feature>
<dbReference type="AlphaFoldDB" id="A0A964T9F9"/>
<proteinExistence type="predicted"/>
<dbReference type="EMBL" id="SPKJ01000151">
    <property type="protein sequence ID" value="MYZ50327.1"/>
    <property type="molecule type" value="Genomic_DNA"/>
</dbReference>
<comment type="caution">
    <text evidence="2">The sequence shown here is derived from an EMBL/GenBank/DDBJ whole genome shotgun (WGS) entry which is preliminary data.</text>
</comment>
<feature type="compositionally biased region" description="Low complexity" evidence="1">
    <location>
        <begin position="180"/>
        <end position="189"/>
    </location>
</feature>
<keyword evidence="3" id="KW-1185">Reference proteome</keyword>
<sequence length="246" mass="26698">MEHDQPTDEARLSARTPPYVSFRTTLTVLEDLKTVGVPPRIDRSVLSRFSGGVGSQILMALKALGLIEDDGTPTPALLRLVEAYGTPGFKGELQSVLNRAYPFLSSLDLTTATPSMFAEAFKNAVDAKEDVLRKCRTFYLHAAKEAGIEIGARLEKGSHPRSPSTNGTRKRKKTTRADDAAGAAPVTHAAPPPGQPLRKELEYELVDLMTDPEVDDEIKPAIWQLVQYLTARKAKKAAASKDATAS</sequence>
<dbReference type="Proteomes" id="UP000773614">
    <property type="component" value="Unassembled WGS sequence"/>
</dbReference>
<evidence type="ECO:0000313" key="2">
    <source>
        <dbReference type="EMBL" id="MYZ50327.1"/>
    </source>
</evidence>
<dbReference type="Pfam" id="PF17278">
    <property type="entry name" value="DUF5343"/>
    <property type="match status" value="1"/>
</dbReference>
<dbReference type="OrthoDB" id="8236002at2"/>
<evidence type="ECO:0000313" key="3">
    <source>
        <dbReference type="Proteomes" id="UP000773614"/>
    </source>
</evidence>
<dbReference type="InterPro" id="IPR035235">
    <property type="entry name" value="DUF5343"/>
</dbReference>
<name>A0A964T9F9_9HYPH</name>